<sequence length="409" mass="44071">MPVRARLLDVTRLMSRLGRGPLTGVDRVEAAWLDYLCKDGAPVFGLARTHAGCLLLDRRGLAGLQRLIAGAGSDLPPADLLSRLTVRGDATRARAETALRRLSLARAPVLWLPRLLRRHLPAGFVLLNTGHANLSHRMMRAARRGGAARIAVLIHDTIPLDHPEFTRPDIPPVFARKLAVIAAHADLVIHTAAATRARNEAQLSRLGPLPAGVTAPLGLNPVLPDRAAPRPIPPSRPYFVTIGTIEPRKNHGFLLDLWDRILAGAQGEVPALLILGARGWSNAPVFRRLDDPGARRGHVFELPGLTDGQVAGLLAGSKGLLFPSHVEGFGLPPLEAAALGVPVVLPHLPIYHETLGDYPIYRETTDVYAWAEAIGMLTQGIPGEVAQRAQAIAPPDWEMHCKTVLRAIG</sequence>
<organism evidence="3 4">
    <name type="scientific">Szabonella alba</name>
    <dbReference type="NCBI Taxonomy" id="2804194"/>
    <lineage>
        <taxon>Bacteria</taxon>
        <taxon>Pseudomonadati</taxon>
        <taxon>Pseudomonadota</taxon>
        <taxon>Alphaproteobacteria</taxon>
        <taxon>Rhodobacterales</taxon>
        <taxon>Paracoccaceae</taxon>
        <taxon>Szabonella</taxon>
    </lineage>
</organism>
<dbReference type="GO" id="GO:0016757">
    <property type="term" value="F:glycosyltransferase activity"/>
    <property type="evidence" value="ECO:0007669"/>
    <property type="project" value="InterPro"/>
</dbReference>
<name>A0A8K0XZ90_9RHOB</name>
<keyword evidence="4" id="KW-1185">Reference proteome</keyword>
<feature type="domain" description="Glycosyl transferase family 1" evidence="2">
    <location>
        <begin position="231"/>
        <end position="374"/>
    </location>
</feature>
<evidence type="ECO:0000313" key="4">
    <source>
        <dbReference type="Proteomes" id="UP000648908"/>
    </source>
</evidence>
<gene>
    <name evidence="3" type="ORF">JL811_04795</name>
</gene>
<protein>
    <submittedName>
        <fullName evidence="3">Glycosyltransferase</fullName>
    </submittedName>
</protein>
<reference evidence="3" key="1">
    <citation type="submission" date="2021-01" db="EMBL/GenBank/DDBJ databases">
        <title>Tabrizicola alba sp. nov. a motile alkaliphilic bacterium isolated from a soda lake.</title>
        <authorList>
            <person name="Szuroczki S."/>
            <person name="Abbaszade G."/>
            <person name="Schumann P."/>
            <person name="Toth E."/>
        </authorList>
    </citation>
    <scope>NUCLEOTIDE SEQUENCE</scope>
    <source>
        <strain evidence="3">DMG-N-6</strain>
    </source>
</reference>
<dbReference type="AlphaFoldDB" id="A0A8K0XZ90"/>
<dbReference type="SUPFAM" id="SSF53756">
    <property type="entry name" value="UDP-Glycosyltransferase/glycogen phosphorylase"/>
    <property type="match status" value="1"/>
</dbReference>
<dbReference type="InterPro" id="IPR001296">
    <property type="entry name" value="Glyco_trans_1"/>
</dbReference>
<dbReference type="Proteomes" id="UP000648908">
    <property type="component" value="Unassembled WGS sequence"/>
</dbReference>
<comment type="caution">
    <text evidence="3">The sequence shown here is derived from an EMBL/GenBank/DDBJ whole genome shotgun (WGS) entry which is preliminary data.</text>
</comment>
<evidence type="ECO:0000313" key="3">
    <source>
        <dbReference type="EMBL" id="MBL4916531.1"/>
    </source>
</evidence>
<dbReference type="Pfam" id="PF00534">
    <property type="entry name" value="Glycos_transf_1"/>
    <property type="match status" value="1"/>
</dbReference>
<proteinExistence type="predicted"/>
<evidence type="ECO:0000259" key="2">
    <source>
        <dbReference type="Pfam" id="PF00534"/>
    </source>
</evidence>
<accession>A0A8K0XZ90</accession>
<dbReference type="PANTHER" id="PTHR46401:SF2">
    <property type="entry name" value="GLYCOSYLTRANSFERASE WBBK-RELATED"/>
    <property type="match status" value="1"/>
</dbReference>
<evidence type="ECO:0000256" key="1">
    <source>
        <dbReference type="ARBA" id="ARBA00022679"/>
    </source>
</evidence>
<keyword evidence="1" id="KW-0808">Transferase</keyword>
<dbReference type="Gene3D" id="3.40.50.2000">
    <property type="entry name" value="Glycogen Phosphorylase B"/>
    <property type="match status" value="1"/>
</dbReference>
<dbReference type="EMBL" id="JAESVN010000002">
    <property type="protein sequence ID" value="MBL4916531.1"/>
    <property type="molecule type" value="Genomic_DNA"/>
</dbReference>
<dbReference type="PANTHER" id="PTHR46401">
    <property type="entry name" value="GLYCOSYLTRANSFERASE WBBK-RELATED"/>
    <property type="match status" value="1"/>
</dbReference>